<evidence type="ECO:0000313" key="2">
    <source>
        <dbReference type="Proteomes" id="UP001057375"/>
    </source>
</evidence>
<sequence>MDRPFLFFDFVSFRSFLDTQRPFILLLAINIPHPFCHATMSSPSESPDIEIIVPEFINEGELASIPIPRDDPTIVSPDIRTTKGINTTGGRRGDGFDVSPRIRAMMIAEFEGGEITSASMPFTCPSPINGAYICVGKTYHSDMPPSHLLFTFTSSSGIKTCKKCAFPEHKGYKWYFLPFGVSDVVLCEITGKGEDTEDFQIDSLVFVRKETLEESSTRLARDKLWLETPKISPKFEKKGGREDPPIARDHSKVLMPSFPGVDAKDTAYAKESRYHDQSSRSCYMLVGMVEVHLSHLSVPFPSPSPLKGAYICVSSFDSAPSFLFTFTHSDGKVSAKKYDFVQSEEGGEEWFFLPIDLTDVVSCQLQGKGQWGEKNSQCAKLYSLIFLKE</sequence>
<reference evidence="1" key="1">
    <citation type="submission" date="2022-03" db="EMBL/GenBank/DDBJ databases">
        <title>Draft genome sequence of Aduncisulcus paluster, a free-living microaerophilic Fornicata.</title>
        <authorList>
            <person name="Yuyama I."/>
            <person name="Kume K."/>
            <person name="Tamura T."/>
            <person name="Inagaki Y."/>
            <person name="Hashimoto T."/>
        </authorList>
    </citation>
    <scope>NUCLEOTIDE SEQUENCE</scope>
    <source>
        <strain evidence="1">NY0171</strain>
    </source>
</reference>
<gene>
    <name evidence="1" type="ORF">ADUPG1_006845</name>
</gene>
<comment type="caution">
    <text evidence="1">The sequence shown here is derived from an EMBL/GenBank/DDBJ whole genome shotgun (WGS) entry which is preliminary data.</text>
</comment>
<keyword evidence="2" id="KW-1185">Reference proteome</keyword>
<proteinExistence type="predicted"/>
<name>A0ABQ5KJS5_9EUKA</name>
<dbReference type="Proteomes" id="UP001057375">
    <property type="component" value="Unassembled WGS sequence"/>
</dbReference>
<accession>A0ABQ5KJS5</accession>
<organism evidence="1 2">
    <name type="scientific">Aduncisulcus paluster</name>
    <dbReference type="NCBI Taxonomy" id="2918883"/>
    <lineage>
        <taxon>Eukaryota</taxon>
        <taxon>Metamonada</taxon>
        <taxon>Carpediemonas-like organisms</taxon>
        <taxon>Aduncisulcus</taxon>
    </lineage>
</organism>
<dbReference type="EMBL" id="BQXS01010050">
    <property type="protein sequence ID" value="GKT32772.1"/>
    <property type="molecule type" value="Genomic_DNA"/>
</dbReference>
<protein>
    <submittedName>
        <fullName evidence="1">Uncharacterized protein</fullName>
    </submittedName>
</protein>
<evidence type="ECO:0000313" key="1">
    <source>
        <dbReference type="EMBL" id="GKT32772.1"/>
    </source>
</evidence>